<sequence>MINMTKWDEIKKYTSKKVDENLKIVELDEEYLPRAIGFKYYPLVIERAKGSRVWDKDGNEYIDFLTSAAVFNVGHAHPKVVEAIKEQVDKFLNYTIGYLYTEPPVRLAELLSEMTPGDFEKKVTFGFSGSDAVDSSIKASRAYTKKVHIISFRHSYHGMTYGALSVTGIVDEKVKSIVQPMSNVHIVDYPDPYRNPWNIDGYENPSELANRALDEVEKKIKELNGDVAGIILEPIQGDAGVVIPPLEFIKGLKKLTDEYGMVFIDEEVQTGMGRTGKWWAIEHFEVVPDLLVSAKALGGGMPISAVVGRAEIMDSVPSPLFVFTHVGHAVNASAAIATIKVIKEEKLVERAKELGDYALKRFRELQEEYPIIGDVRGKGLMIGVDIVKEGTKDPNRELAQKICWRAWEKGLIIITFGKHGNVLRIAPPLTISKEDFDRGIEIIEEAIKDAINGKVPDDVIKFLRAW</sequence>
<dbReference type="InterPro" id="IPR015422">
    <property type="entry name" value="PyrdxlP-dep_Trfase_small"/>
</dbReference>
<dbReference type="Proteomes" id="UP000009139">
    <property type="component" value="Chromosome"/>
</dbReference>
<gene>
    <name evidence="7" type="ordered locus">PAB0086</name>
</gene>
<dbReference type="STRING" id="272844.PAB0086"/>
<comment type="similarity">
    <text evidence="2 5">Belongs to the class-III pyridoxal-phosphate-dependent aminotransferase family.</text>
</comment>
<dbReference type="GO" id="GO:0042802">
    <property type="term" value="F:identical protein binding"/>
    <property type="evidence" value="ECO:0007669"/>
    <property type="project" value="TreeGrafter"/>
</dbReference>
<reference evidence="7" key="2">
    <citation type="journal article" date="2000" name="J. Mol. Biol.">
        <title>Archaeal homologs of eukaryotic methylation guide small nucleolar RNAs: lessons from the Pyrococcus genomes.</title>
        <authorList>
            <person name="Gaspin C."/>
            <person name="Cavaille J."/>
            <person name="Erauso G."/>
        </authorList>
    </citation>
    <scope>NUCLEOTIDE SEQUENCE</scope>
    <source>
        <strain evidence="7">Orsay</strain>
    </source>
</reference>
<evidence type="ECO:0000256" key="6">
    <source>
        <dbReference type="SAM" id="Coils"/>
    </source>
</evidence>
<dbReference type="HOGENOM" id="CLU_016922_10_0_2"/>
<evidence type="ECO:0000313" key="9">
    <source>
        <dbReference type="Proteomes" id="UP000000810"/>
    </source>
</evidence>
<reference evidence="8 10" key="5">
    <citation type="journal article" date="2012" name="Curr. Microbiol.">
        <title>Re-annotation of two hyperthermophilic archaea Pyrococcus abyssi GE5 and Pyrococcus furiosus DSM 3638.</title>
        <authorList>
            <person name="Gao J."/>
            <person name="Wang J."/>
        </authorList>
    </citation>
    <scope>GENOME REANNOTATION</scope>
    <source>
        <strain evidence="8">GE5</strain>
        <strain evidence="10">GE5 / Orsay</strain>
    </source>
</reference>
<dbReference type="GO" id="GO:0008483">
    <property type="term" value="F:transaminase activity"/>
    <property type="evidence" value="ECO:0007669"/>
    <property type="project" value="UniProtKB-KW"/>
</dbReference>
<dbReference type="InterPro" id="IPR015424">
    <property type="entry name" value="PyrdxlP-dep_Trfase"/>
</dbReference>
<dbReference type="KEGG" id="pab:PAB0086"/>
<evidence type="ECO:0000256" key="1">
    <source>
        <dbReference type="ARBA" id="ARBA00001933"/>
    </source>
</evidence>
<dbReference type="FunFam" id="3.40.640.10:FF:000004">
    <property type="entry name" value="Acetylornithine aminotransferase"/>
    <property type="match status" value="1"/>
</dbReference>
<evidence type="ECO:0000256" key="3">
    <source>
        <dbReference type="ARBA" id="ARBA00022898"/>
    </source>
</evidence>
<comment type="catalytic activity">
    <reaction evidence="4">
        <text>L-leucine = D-leucine</text>
        <dbReference type="Rhea" id="RHEA:59396"/>
        <dbReference type="ChEBI" id="CHEBI:57427"/>
        <dbReference type="ChEBI" id="CHEBI:143079"/>
    </reaction>
</comment>
<reference evidence="7" key="3">
    <citation type="journal article" date="2001" name="Genome Res.">
        <title>Genome evolution at the genus level: comparison of three complete genomes of hyperthermophilic archaea.</title>
        <authorList>
            <person name="Lecompte O."/>
            <person name="Ripp R."/>
            <person name="Puzos-Barbe V."/>
            <person name="Duprat S."/>
            <person name="Heilig R."/>
            <person name="Dietrich J."/>
            <person name="Thierry J.C."/>
            <person name="Poch O."/>
        </authorList>
    </citation>
    <scope>NUCLEOTIDE SEQUENCE</scope>
    <source>
        <strain evidence="7">Orsay</strain>
    </source>
</reference>
<dbReference type="CDD" id="cd00610">
    <property type="entry name" value="OAT_like"/>
    <property type="match status" value="1"/>
</dbReference>
<dbReference type="eggNOG" id="arCOG00915">
    <property type="taxonomic scope" value="Archaea"/>
</dbReference>
<dbReference type="Gene3D" id="3.90.1150.10">
    <property type="entry name" value="Aspartate Aminotransferase, domain 1"/>
    <property type="match status" value="1"/>
</dbReference>
<dbReference type="PIRSF" id="PIRSF000521">
    <property type="entry name" value="Transaminase_4ab_Lys_Orn"/>
    <property type="match status" value="1"/>
</dbReference>
<dbReference type="InterPro" id="IPR005814">
    <property type="entry name" value="Aminotrans_3"/>
</dbReference>
<evidence type="ECO:0000256" key="5">
    <source>
        <dbReference type="RuleBase" id="RU003560"/>
    </source>
</evidence>
<evidence type="ECO:0000313" key="8">
    <source>
        <dbReference type="EMBL" id="CCE69512.1"/>
    </source>
</evidence>
<dbReference type="AlphaFoldDB" id="Q9V2D8"/>
<dbReference type="SMR" id="Q9V2D8"/>
<dbReference type="PIR" id="E75201">
    <property type="entry name" value="E75201"/>
</dbReference>
<organism evidence="7 9">
    <name type="scientific">Pyrococcus abyssi (strain GE5 / Orsay)</name>
    <dbReference type="NCBI Taxonomy" id="272844"/>
    <lineage>
        <taxon>Archaea</taxon>
        <taxon>Methanobacteriati</taxon>
        <taxon>Methanobacteriota</taxon>
        <taxon>Thermococci</taxon>
        <taxon>Thermococcales</taxon>
        <taxon>Thermococcaceae</taxon>
        <taxon>Pyrococcus</taxon>
    </lineage>
</organism>
<keyword evidence="9" id="KW-1185">Reference proteome</keyword>
<dbReference type="EMBL" id="HE613800">
    <property type="protein sequence ID" value="CCE69512.1"/>
    <property type="molecule type" value="Genomic_DNA"/>
</dbReference>
<comment type="cofactor">
    <cofactor evidence="1">
        <name>pyridoxal 5'-phosphate</name>
        <dbReference type="ChEBI" id="CHEBI:597326"/>
    </cofactor>
</comment>
<accession>Q9V2D8</accession>
<keyword evidence="7" id="KW-0032">Aminotransferase</keyword>
<keyword evidence="8" id="KW-0808">Transferase</keyword>
<name>Q9V2D8_PYRAB</name>
<proteinExistence type="inferred from homology"/>
<keyword evidence="6" id="KW-0175">Coiled coil</keyword>
<dbReference type="SUPFAM" id="SSF53383">
    <property type="entry name" value="PLP-dependent transferases"/>
    <property type="match status" value="1"/>
</dbReference>
<evidence type="ECO:0000256" key="4">
    <source>
        <dbReference type="ARBA" id="ARBA00051379"/>
    </source>
</evidence>
<feature type="coiled-coil region" evidence="6">
    <location>
        <begin position="206"/>
        <end position="233"/>
    </location>
</feature>
<dbReference type="PANTHER" id="PTHR11986">
    <property type="entry name" value="AMINOTRANSFERASE CLASS III"/>
    <property type="match status" value="1"/>
</dbReference>
<reference evidence="7" key="1">
    <citation type="submission" date="1999-07" db="EMBL/GenBank/DDBJ databases">
        <authorList>
            <person name="Genoscope"/>
        </authorList>
    </citation>
    <scope>NUCLEOTIDE SEQUENCE</scope>
    <source>
        <strain evidence="7">Orsay</strain>
    </source>
</reference>
<evidence type="ECO:0000256" key="2">
    <source>
        <dbReference type="ARBA" id="ARBA00008954"/>
    </source>
</evidence>
<evidence type="ECO:0000313" key="7">
    <source>
        <dbReference type="EMBL" id="CAB49060.1"/>
    </source>
</evidence>
<reference evidence="7 9" key="4">
    <citation type="journal article" date="2003" name="Mol. Microbiol.">
        <title>An integrated analysis of the genome of the hyperthermophilic archaeon Pyrococcus abyssi.</title>
        <authorList>
            <person name="Cohen G."/>
            <person name="Barbe V."/>
            <person name="Flament D."/>
            <person name="Galperin M."/>
            <person name="Heilig R."/>
            <person name="Ripp R."/>
            <person name="Lecompte O."/>
            <person name="Prieur D."/>
            <person name="Poch O."/>
            <person name="Quellerou J."/>
            <person name="Thierry J.C."/>
            <person name="Van der Oost J."/>
            <person name="Weissenbach J."/>
            <person name="Zivanovic Y."/>
            <person name="Forterre P."/>
        </authorList>
    </citation>
    <scope>NUCLEOTIDE SEQUENCE [LARGE SCALE GENOMIC DNA]</scope>
    <source>
        <strain evidence="9">GE5 / Orsay</strain>
        <strain evidence="7">Orsay</strain>
    </source>
</reference>
<dbReference type="PATRIC" id="fig|272844.11.peg.148"/>
<dbReference type="EMBL" id="AJ248283">
    <property type="protein sequence ID" value="CAB49060.1"/>
    <property type="molecule type" value="Genomic_DNA"/>
</dbReference>
<protein>
    <submittedName>
        <fullName evidence="7">Pyridoxal phosphate-dependent aminotransferase</fullName>
    </submittedName>
</protein>
<dbReference type="InterPro" id="IPR015421">
    <property type="entry name" value="PyrdxlP-dep_Trfase_major"/>
</dbReference>
<dbReference type="Gene3D" id="3.40.640.10">
    <property type="entry name" value="Type I PLP-dependent aspartate aminotransferase-like (Major domain)"/>
    <property type="match status" value="1"/>
</dbReference>
<dbReference type="PANTHER" id="PTHR11986:SF58">
    <property type="entry name" value="LEUCINE_METHIONINE RACEMASE"/>
    <property type="match status" value="1"/>
</dbReference>
<dbReference type="Pfam" id="PF00202">
    <property type="entry name" value="Aminotran_3"/>
    <property type="match status" value="1"/>
</dbReference>
<dbReference type="InterPro" id="IPR050103">
    <property type="entry name" value="Class-III_PLP-dep_AT"/>
</dbReference>
<keyword evidence="3 5" id="KW-0663">Pyridoxal phosphate</keyword>
<evidence type="ECO:0000313" key="10">
    <source>
        <dbReference type="Proteomes" id="UP000009139"/>
    </source>
</evidence>
<dbReference type="Proteomes" id="UP000000810">
    <property type="component" value="Chromosome"/>
</dbReference>
<dbReference type="GO" id="GO:0030170">
    <property type="term" value="F:pyridoxal phosphate binding"/>
    <property type="evidence" value="ECO:0007669"/>
    <property type="project" value="InterPro"/>
</dbReference>